<name>A0A0E9V5W9_ANGAN</name>
<organism evidence="1">
    <name type="scientific">Anguilla anguilla</name>
    <name type="common">European freshwater eel</name>
    <name type="synonym">Muraena anguilla</name>
    <dbReference type="NCBI Taxonomy" id="7936"/>
    <lineage>
        <taxon>Eukaryota</taxon>
        <taxon>Metazoa</taxon>
        <taxon>Chordata</taxon>
        <taxon>Craniata</taxon>
        <taxon>Vertebrata</taxon>
        <taxon>Euteleostomi</taxon>
        <taxon>Actinopterygii</taxon>
        <taxon>Neopterygii</taxon>
        <taxon>Teleostei</taxon>
        <taxon>Anguilliformes</taxon>
        <taxon>Anguillidae</taxon>
        <taxon>Anguilla</taxon>
    </lineage>
</organism>
<evidence type="ECO:0000313" key="1">
    <source>
        <dbReference type="EMBL" id="JAH72830.1"/>
    </source>
</evidence>
<proteinExistence type="predicted"/>
<dbReference type="EMBL" id="GBXM01031459">
    <property type="protein sequence ID" value="JAH77118.1"/>
    <property type="molecule type" value="Transcribed_RNA"/>
</dbReference>
<dbReference type="AlphaFoldDB" id="A0A0E9V5W9"/>
<dbReference type="EMBL" id="GBXM01035747">
    <property type="protein sequence ID" value="JAH72830.1"/>
    <property type="molecule type" value="Transcribed_RNA"/>
</dbReference>
<protein>
    <submittedName>
        <fullName evidence="1">Uncharacterized protein</fullName>
    </submittedName>
</protein>
<reference evidence="1" key="1">
    <citation type="submission" date="2014-11" db="EMBL/GenBank/DDBJ databases">
        <authorList>
            <person name="Amaro Gonzalez C."/>
        </authorList>
    </citation>
    <scope>NUCLEOTIDE SEQUENCE</scope>
</reference>
<reference evidence="1" key="2">
    <citation type="journal article" date="2015" name="Fish Shellfish Immunol.">
        <title>Early steps in the European eel (Anguilla anguilla)-Vibrio vulnificus interaction in the gills: Role of the RtxA13 toxin.</title>
        <authorList>
            <person name="Callol A."/>
            <person name="Pajuelo D."/>
            <person name="Ebbesson L."/>
            <person name="Teles M."/>
            <person name="MacKenzie S."/>
            <person name="Amaro C."/>
        </authorList>
    </citation>
    <scope>NUCLEOTIDE SEQUENCE</scope>
</reference>
<accession>A0A0E9V5W9</accession>
<sequence>MNTFYLTITKITTTDLLKT</sequence>